<keyword evidence="2" id="KW-1185">Reference proteome</keyword>
<name>A0ABR3MCT1_9TELE</name>
<dbReference type="EMBL" id="JAYMGO010000014">
    <property type="protein sequence ID" value="KAL1262126.1"/>
    <property type="molecule type" value="Genomic_DNA"/>
</dbReference>
<evidence type="ECO:0000313" key="1">
    <source>
        <dbReference type="EMBL" id="KAL1262126.1"/>
    </source>
</evidence>
<proteinExistence type="predicted"/>
<organism evidence="1 2">
    <name type="scientific">Cirrhinus molitorella</name>
    <name type="common">mud carp</name>
    <dbReference type="NCBI Taxonomy" id="172907"/>
    <lineage>
        <taxon>Eukaryota</taxon>
        <taxon>Metazoa</taxon>
        <taxon>Chordata</taxon>
        <taxon>Craniata</taxon>
        <taxon>Vertebrata</taxon>
        <taxon>Euteleostomi</taxon>
        <taxon>Actinopterygii</taxon>
        <taxon>Neopterygii</taxon>
        <taxon>Teleostei</taxon>
        <taxon>Ostariophysi</taxon>
        <taxon>Cypriniformes</taxon>
        <taxon>Cyprinidae</taxon>
        <taxon>Labeoninae</taxon>
        <taxon>Labeonini</taxon>
        <taxon>Cirrhinus</taxon>
    </lineage>
</organism>
<gene>
    <name evidence="1" type="ORF">QQF64_007391</name>
</gene>
<protein>
    <submittedName>
        <fullName evidence="1">Uncharacterized protein</fullName>
    </submittedName>
</protein>
<sequence length="78" mass="8826">MFSWPLTYMKAAKNALAKTWRTQYVLSKLIFTEKDLEARSEQLGNGHGHPSESIALVLRVRGILKVAPFQKGQIHNTC</sequence>
<accession>A0ABR3MCT1</accession>
<reference evidence="1 2" key="1">
    <citation type="submission" date="2023-09" db="EMBL/GenBank/DDBJ databases">
        <authorList>
            <person name="Wang M."/>
        </authorList>
    </citation>
    <scope>NUCLEOTIDE SEQUENCE [LARGE SCALE GENOMIC DNA]</scope>
    <source>
        <strain evidence="1">GT-2023</strain>
        <tissue evidence="1">Liver</tissue>
    </source>
</reference>
<evidence type="ECO:0000313" key="2">
    <source>
        <dbReference type="Proteomes" id="UP001558613"/>
    </source>
</evidence>
<comment type="caution">
    <text evidence="1">The sequence shown here is derived from an EMBL/GenBank/DDBJ whole genome shotgun (WGS) entry which is preliminary data.</text>
</comment>
<dbReference type="Proteomes" id="UP001558613">
    <property type="component" value="Unassembled WGS sequence"/>
</dbReference>